<evidence type="ECO:0000256" key="1">
    <source>
        <dbReference type="SAM" id="MobiDB-lite"/>
    </source>
</evidence>
<keyword evidence="3" id="KW-1185">Reference proteome</keyword>
<reference evidence="2" key="2">
    <citation type="submission" date="2023-06" db="EMBL/GenBank/DDBJ databases">
        <authorList>
            <consortium name="Lawrence Berkeley National Laboratory"/>
            <person name="Haridas S."/>
            <person name="Hensen N."/>
            <person name="Bonometti L."/>
            <person name="Westerberg I."/>
            <person name="Brannstrom I.O."/>
            <person name="Guillou S."/>
            <person name="Cros-Aarteil S."/>
            <person name="Calhoun S."/>
            <person name="Kuo A."/>
            <person name="Mondo S."/>
            <person name="Pangilinan J."/>
            <person name="Riley R."/>
            <person name="Labutti K."/>
            <person name="Andreopoulos B."/>
            <person name="Lipzen A."/>
            <person name="Chen C."/>
            <person name="Yanf M."/>
            <person name="Daum C."/>
            <person name="Ng V."/>
            <person name="Clum A."/>
            <person name="Steindorff A."/>
            <person name="Ohm R."/>
            <person name="Martin F."/>
            <person name="Silar P."/>
            <person name="Natvig D."/>
            <person name="Lalanne C."/>
            <person name="Gautier V."/>
            <person name="Ament-Velasquez S.L."/>
            <person name="Kruys A."/>
            <person name="Hutchinson M.I."/>
            <person name="Powell A.J."/>
            <person name="Barry K."/>
            <person name="Miller A.N."/>
            <person name="Grigoriev I.V."/>
            <person name="Debuchy R."/>
            <person name="Gladieux P."/>
            <person name="Thoren M.H."/>
            <person name="Johannesson H."/>
        </authorList>
    </citation>
    <scope>NUCLEOTIDE SEQUENCE</scope>
    <source>
        <strain evidence="2">CBS 168.71</strain>
    </source>
</reference>
<feature type="region of interest" description="Disordered" evidence="1">
    <location>
        <begin position="258"/>
        <end position="277"/>
    </location>
</feature>
<comment type="caution">
    <text evidence="2">The sequence shown here is derived from an EMBL/GenBank/DDBJ whole genome shotgun (WGS) entry which is preliminary data.</text>
</comment>
<dbReference type="Proteomes" id="UP001278766">
    <property type="component" value="Unassembled WGS sequence"/>
</dbReference>
<name>A0AAE0HAY5_9PEZI</name>
<feature type="region of interest" description="Disordered" evidence="1">
    <location>
        <begin position="1"/>
        <end position="75"/>
    </location>
</feature>
<dbReference type="GeneID" id="87836317"/>
<dbReference type="EMBL" id="JAUEPN010000006">
    <property type="protein sequence ID" value="KAK3293200.1"/>
    <property type="molecule type" value="Genomic_DNA"/>
</dbReference>
<evidence type="ECO:0000313" key="2">
    <source>
        <dbReference type="EMBL" id="KAK3293200.1"/>
    </source>
</evidence>
<sequence>MPRVASGRGTTPSWTELDNSANPARPGLNSPDPTGNRETAFADHARCRPATQGSELLSCSSPSQVLPSPRKKHVDGRARMPICQRPESVPCSLGSEMNPPLPVTPLRRRKEASMLSVPSSSRQDQRRLRPMVRLLVEHHAVPPVMAKLPRYWLEGWGISGAHDTCSVLAGPPLRKANFRRRLHGMVSAFLANPGFTARMMSPLVVGSMKLRGSLMQWGTPHGCFGADRRRRQLNGWPIAADPAESPPDAALVVGWRGTQPRHHCHPPSPEPRGDANESWDFENAFPFSPVPSFSFVFLA</sequence>
<gene>
    <name evidence="2" type="ORF">B0H64DRAFT_207742</name>
</gene>
<dbReference type="RefSeq" id="XP_062656714.1">
    <property type="nucleotide sequence ID" value="XM_062799369.1"/>
</dbReference>
<dbReference type="AlphaFoldDB" id="A0AAE0HAY5"/>
<protein>
    <submittedName>
        <fullName evidence="2">Uncharacterized protein</fullName>
    </submittedName>
</protein>
<evidence type="ECO:0000313" key="3">
    <source>
        <dbReference type="Proteomes" id="UP001278766"/>
    </source>
</evidence>
<feature type="compositionally biased region" description="Polar residues" evidence="1">
    <location>
        <begin position="51"/>
        <end position="66"/>
    </location>
</feature>
<accession>A0AAE0HAY5</accession>
<organism evidence="2 3">
    <name type="scientific">Chaetomium fimeti</name>
    <dbReference type="NCBI Taxonomy" id="1854472"/>
    <lineage>
        <taxon>Eukaryota</taxon>
        <taxon>Fungi</taxon>
        <taxon>Dikarya</taxon>
        <taxon>Ascomycota</taxon>
        <taxon>Pezizomycotina</taxon>
        <taxon>Sordariomycetes</taxon>
        <taxon>Sordariomycetidae</taxon>
        <taxon>Sordariales</taxon>
        <taxon>Chaetomiaceae</taxon>
        <taxon>Chaetomium</taxon>
    </lineage>
</organism>
<feature type="compositionally biased region" description="Polar residues" evidence="1">
    <location>
        <begin position="8"/>
        <end position="22"/>
    </location>
</feature>
<proteinExistence type="predicted"/>
<reference evidence="2" key="1">
    <citation type="journal article" date="2023" name="Mol. Phylogenet. Evol.">
        <title>Genome-scale phylogeny and comparative genomics of the fungal order Sordariales.</title>
        <authorList>
            <person name="Hensen N."/>
            <person name="Bonometti L."/>
            <person name="Westerberg I."/>
            <person name="Brannstrom I.O."/>
            <person name="Guillou S."/>
            <person name="Cros-Aarteil S."/>
            <person name="Calhoun S."/>
            <person name="Haridas S."/>
            <person name="Kuo A."/>
            <person name="Mondo S."/>
            <person name="Pangilinan J."/>
            <person name="Riley R."/>
            <person name="LaButti K."/>
            <person name="Andreopoulos B."/>
            <person name="Lipzen A."/>
            <person name="Chen C."/>
            <person name="Yan M."/>
            <person name="Daum C."/>
            <person name="Ng V."/>
            <person name="Clum A."/>
            <person name="Steindorff A."/>
            <person name="Ohm R.A."/>
            <person name="Martin F."/>
            <person name="Silar P."/>
            <person name="Natvig D.O."/>
            <person name="Lalanne C."/>
            <person name="Gautier V."/>
            <person name="Ament-Velasquez S.L."/>
            <person name="Kruys A."/>
            <person name="Hutchinson M.I."/>
            <person name="Powell A.J."/>
            <person name="Barry K."/>
            <person name="Miller A.N."/>
            <person name="Grigoriev I.V."/>
            <person name="Debuchy R."/>
            <person name="Gladieux P."/>
            <person name="Hiltunen Thoren M."/>
            <person name="Johannesson H."/>
        </authorList>
    </citation>
    <scope>NUCLEOTIDE SEQUENCE</scope>
    <source>
        <strain evidence="2">CBS 168.71</strain>
    </source>
</reference>